<evidence type="ECO:0000256" key="1">
    <source>
        <dbReference type="RuleBase" id="RU365099"/>
    </source>
</evidence>
<dbReference type="GeneID" id="41988442"/>
<keyword evidence="3" id="KW-1185">Reference proteome</keyword>
<gene>
    <name evidence="1 2" type="primary">AIM41</name>
    <name evidence="2" type="ORF">LHYA1_G008244</name>
</gene>
<dbReference type="GO" id="GO:0005739">
    <property type="term" value="C:mitochondrion"/>
    <property type="evidence" value="ECO:0007669"/>
    <property type="project" value="UniProtKB-SubCell"/>
</dbReference>
<keyword evidence="1" id="KW-0496">Mitochondrion</keyword>
<dbReference type="EMBL" id="QGMH01000209">
    <property type="protein sequence ID" value="TVY23024.1"/>
    <property type="molecule type" value="Genomic_DNA"/>
</dbReference>
<dbReference type="PANTHER" id="PTHR28055:SF1">
    <property type="entry name" value="ALTERED INHERITANCE OF MITOCHONDRIA PROTEIN 41, MITOCHONDRIAL"/>
    <property type="match status" value="1"/>
</dbReference>
<accession>A0A8H8QUK3</accession>
<organism evidence="2 3">
    <name type="scientific">Lachnellula hyalina</name>
    <dbReference type="NCBI Taxonomy" id="1316788"/>
    <lineage>
        <taxon>Eukaryota</taxon>
        <taxon>Fungi</taxon>
        <taxon>Dikarya</taxon>
        <taxon>Ascomycota</taxon>
        <taxon>Pezizomycotina</taxon>
        <taxon>Leotiomycetes</taxon>
        <taxon>Helotiales</taxon>
        <taxon>Lachnaceae</taxon>
        <taxon>Lachnellula</taxon>
    </lineage>
</organism>
<name>A0A8H8QUK3_9HELO</name>
<dbReference type="Pfam" id="PF09424">
    <property type="entry name" value="YqeY"/>
    <property type="match status" value="1"/>
</dbReference>
<dbReference type="Gene3D" id="1.10.1510.10">
    <property type="entry name" value="Uncharacterised protein YqeY/AIM41 PF09424, N-terminal domain"/>
    <property type="match status" value="1"/>
</dbReference>
<evidence type="ECO:0000313" key="3">
    <source>
        <dbReference type="Proteomes" id="UP000431533"/>
    </source>
</evidence>
<dbReference type="RefSeq" id="XP_031001812.1">
    <property type="nucleotide sequence ID" value="XM_031153164.1"/>
</dbReference>
<dbReference type="AlphaFoldDB" id="A0A8H8QUK3"/>
<comment type="similarity">
    <text evidence="1">Belongs to the AIM41 family.</text>
</comment>
<protein>
    <recommendedName>
        <fullName evidence="1">Altered inheritance of mitochondria protein 41</fullName>
    </recommendedName>
</protein>
<dbReference type="GO" id="GO:0016884">
    <property type="term" value="F:carbon-nitrogen ligase activity, with glutamine as amido-N-donor"/>
    <property type="evidence" value="ECO:0007669"/>
    <property type="project" value="UniProtKB-UniRule"/>
</dbReference>
<dbReference type="SUPFAM" id="SSF89095">
    <property type="entry name" value="GatB/YqeY motif"/>
    <property type="match status" value="1"/>
</dbReference>
<dbReference type="InterPro" id="IPR019004">
    <property type="entry name" value="YqeY/Aim41"/>
</dbReference>
<dbReference type="OrthoDB" id="538640at2759"/>
<dbReference type="InterPro" id="IPR042184">
    <property type="entry name" value="YqeY/Aim41_N"/>
</dbReference>
<dbReference type="InterPro" id="IPR003789">
    <property type="entry name" value="Asn/Gln_tRNA_amidoTrase-B-like"/>
</dbReference>
<dbReference type="PANTHER" id="PTHR28055">
    <property type="entry name" value="ALTERED INHERITANCE OF MITOCHONDRIA PROTEIN 41, MITOCHONDRIAL"/>
    <property type="match status" value="1"/>
</dbReference>
<evidence type="ECO:0000313" key="2">
    <source>
        <dbReference type="EMBL" id="TVY23024.1"/>
    </source>
</evidence>
<comment type="subcellular location">
    <subcellularLocation>
        <location evidence="1">Mitochondrion</location>
    </subcellularLocation>
</comment>
<comment type="caution">
    <text evidence="2">The sequence shown here is derived from an EMBL/GenBank/DDBJ whole genome shotgun (WGS) entry which is preliminary data.</text>
</comment>
<dbReference type="Proteomes" id="UP000431533">
    <property type="component" value="Unassembled WGS sequence"/>
</dbReference>
<reference evidence="2 3" key="1">
    <citation type="submission" date="2018-05" db="EMBL/GenBank/DDBJ databases">
        <title>Genome sequencing and assembly of the regulated plant pathogen Lachnellula willkommii and related sister species for the development of diagnostic species identification markers.</title>
        <authorList>
            <person name="Giroux E."/>
            <person name="Bilodeau G."/>
        </authorList>
    </citation>
    <scope>NUCLEOTIDE SEQUENCE [LARGE SCALE GENOMIC DNA]</scope>
    <source>
        <strain evidence="2 3">CBS 185.66</strain>
    </source>
</reference>
<sequence length="211" mass="22925">MLSRQTIRASRLCCTRSYATGATTAPPMLLKIRYSYPRPPLPFPLPVPAPASANLCAPSSADLKTAMRAKDANRLAVLRALLSQTLNASKTNTPINTDMQMLALLRKTSAQSRAASEEFTKNGREDLAAKEQDQIRVLEEYAGDVEVVGEEEVRRAVEGVVAALKGEEGKLQMGDVLKAVFKPEVFGERNVERGDVARVVKEVLAEQGKSA</sequence>
<proteinExistence type="inferred from homology"/>